<comment type="caution">
    <text evidence="1">The sequence shown here is derived from an EMBL/GenBank/DDBJ whole genome shotgun (WGS) entry which is preliminary data.</text>
</comment>
<proteinExistence type="predicted"/>
<reference evidence="2" key="1">
    <citation type="journal article" date="2023" name="Nat. Plants">
        <title>Single-cell RNA sequencing provides a high-resolution roadmap for understanding the multicellular compartmentation of specialized metabolism.</title>
        <authorList>
            <person name="Sun S."/>
            <person name="Shen X."/>
            <person name="Li Y."/>
            <person name="Li Y."/>
            <person name="Wang S."/>
            <person name="Li R."/>
            <person name="Zhang H."/>
            <person name="Shen G."/>
            <person name="Guo B."/>
            <person name="Wei J."/>
            <person name="Xu J."/>
            <person name="St-Pierre B."/>
            <person name="Chen S."/>
            <person name="Sun C."/>
        </authorList>
    </citation>
    <scope>NUCLEOTIDE SEQUENCE [LARGE SCALE GENOMIC DNA]</scope>
</reference>
<dbReference type="Proteomes" id="UP001060085">
    <property type="component" value="Linkage Group LG03"/>
</dbReference>
<accession>A0ACC0BFT5</accession>
<evidence type="ECO:0000313" key="2">
    <source>
        <dbReference type="Proteomes" id="UP001060085"/>
    </source>
</evidence>
<organism evidence="1 2">
    <name type="scientific">Catharanthus roseus</name>
    <name type="common">Madagascar periwinkle</name>
    <name type="synonym">Vinca rosea</name>
    <dbReference type="NCBI Taxonomy" id="4058"/>
    <lineage>
        <taxon>Eukaryota</taxon>
        <taxon>Viridiplantae</taxon>
        <taxon>Streptophyta</taxon>
        <taxon>Embryophyta</taxon>
        <taxon>Tracheophyta</taxon>
        <taxon>Spermatophyta</taxon>
        <taxon>Magnoliopsida</taxon>
        <taxon>eudicotyledons</taxon>
        <taxon>Gunneridae</taxon>
        <taxon>Pentapetalae</taxon>
        <taxon>asterids</taxon>
        <taxon>lamiids</taxon>
        <taxon>Gentianales</taxon>
        <taxon>Apocynaceae</taxon>
        <taxon>Rauvolfioideae</taxon>
        <taxon>Vinceae</taxon>
        <taxon>Catharanthinae</taxon>
        <taxon>Catharanthus</taxon>
    </lineage>
</organism>
<sequence length="305" mass="34825">MTDDISVFLYNCLIVFSICLASISIIRSIIKSISTLISKKPLILHPPSPPALPIIGHLHLLSPRSPVPNSFQTPAFRYGPLIRLRFASCIAVIISNSTIAQEILKDNEMNFVSRPQFGTSNTDFNIYYGYEFIFSPNGNYWRFMKKLCMTELLSVQQVTNFADIRRRETMKLMELLLNCANEGKTCDLGAEIKTLTNNVICSMAMSTRRRSSENADERAEDLGMKFALGDFTPLGKLDLFGYGRRLQILLSKFDLFIEKIIKEHENSRTNQRKDIMDILLEDYNDKTAQIKISRTAIKSFFQIVH</sequence>
<dbReference type="EMBL" id="CM044703">
    <property type="protein sequence ID" value="KAI5671504.1"/>
    <property type="molecule type" value="Genomic_DNA"/>
</dbReference>
<protein>
    <submittedName>
        <fullName evidence="1">Uncharacterized protein</fullName>
    </submittedName>
</protein>
<name>A0ACC0BFT5_CATRO</name>
<keyword evidence="2" id="KW-1185">Reference proteome</keyword>
<gene>
    <name evidence="1" type="ORF">M9H77_11868</name>
</gene>
<evidence type="ECO:0000313" key="1">
    <source>
        <dbReference type="EMBL" id="KAI5671504.1"/>
    </source>
</evidence>